<dbReference type="PANTHER" id="PTHR48081:SF30">
    <property type="entry name" value="ACETYL-HYDROLASE LIPR-RELATED"/>
    <property type="match status" value="1"/>
</dbReference>
<dbReference type="InterPro" id="IPR029058">
    <property type="entry name" value="AB_hydrolase_fold"/>
</dbReference>
<gene>
    <name evidence="5" type="ORF">GCM10011585_17590</name>
</gene>
<evidence type="ECO:0000256" key="2">
    <source>
        <dbReference type="ARBA" id="ARBA00022801"/>
    </source>
</evidence>
<dbReference type="EMBL" id="BMGT01000002">
    <property type="protein sequence ID" value="GGG75270.1"/>
    <property type="molecule type" value="Genomic_DNA"/>
</dbReference>
<keyword evidence="2" id="KW-0378">Hydrolase</keyword>
<evidence type="ECO:0000259" key="4">
    <source>
        <dbReference type="Pfam" id="PF07859"/>
    </source>
</evidence>
<protein>
    <recommendedName>
        <fullName evidence="4">Alpha/beta hydrolase fold-3 domain-containing protein</fullName>
    </recommendedName>
</protein>
<evidence type="ECO:0000313" key="6">
    <source>
        <dbReference type="Proteomes" id="UP000647241"/>
    </source>
</evidence>
<comment type="caution">
    <text evidence="5">The sequence shown here is derived from an EMBL/GenBank/DDBJ whole genome shotgun (WGS) entry which is preliminary data.</text>
</comment>
<sequence>MRRSPLAGRRSNRSTRSYLRAIFYIVLSACTATCWSQQAAAGVQSDSSVIDSQGTAHITRVIPVPTTVSPEAQRMLARPQSDAAKPETLEARRAGTDTWQAGAGKLSETMYPVHVASDAIAGVAVRVITPLEIPEDRRDRVLINLHGGGFNSDSGSLTETVPIANLTQTKVIAVLYRLAPEHPFPAAVDDAVAVYREVLKTYKPQKIAIYGTSAGAILTGEVAVKIKQLGLPLPGALGIFSGFGDFDHVGDSQAMYALNGLSGHLDPPAAPPMDKEYVRETNPRDPVLSPLYADLHGMPSTLFITSGRDILLSGTTILHRAFLRDGVDARLVVFEALPHAFWNNPELPESKEADGIMAKFFDRELGK</sequence>
<feature type="domain" description="Alpha/beta hydrolase fold-3" evidence="4">
    <location>
        <begin position="142"/>
        <end position="342"/>
    </location>
</feature>
<keyword evidence="3" id="KW-0732">Signal</keyword>
<dbReference type="Pfam" id="PF07859">
    <property type="entry name" value="Abhydrolase_3"/>
    <property type="match status" value="1"/>
</dbReference>
<evidence type="ECO:0000256" key="3">
    <source>
        <dbReference type="SAM" id="SignalP"/>
    </source>
</evidence>
<dbReference type="RefSeq" id="WP_188553777.1">
    <property type="nucleotide sequence ID" value="NZ_BMGT01000002.1"/>
</dbReference>
<dbReference type="GO" id="GO:0004806">
    <property type="term" value="F:triacylglycerol lipase activity"/>
    <property type="evidence" value="ECO:0007669"/>
    <property type="project" value="TreeGrafter"/>
</dbReference>
<feature type="signal peptide" evidence="3">
    <location>
        <begin position="1"/>
        <end position="39"/>
    </location>
</feature>
<evidence type="ECO:0000313" key="5">
    <source>
        <dbReference type="EMBL" id="GGG75270.1"/>
    </source>
</evidence>
<keyword evidence="6" id="KW-1185">Reference proteome</keyword>
<feature type="chain" id="PRO_5037047438" description="Alpha/beta hydrolase fold-3 domain-containing protein" evidence="3">
    <location>
        <begin position="40"/>
        <end position="367"/>
    </location>
</feature>
<proteinExistence type="inferred from homology"/>
<evidence type="ECO:0000256" key="1">
    <source>
        <dbReference type="ARBA" id="ARBA00010515"/>
    </source>
</evidence>
<dbReference type="Gene3D" id="3.40.50.1820">
    <property type="entry name" value="alpha/beta hydrolase"/>
    <property type="match status" value="1"/>
</dbReference>
<accession>A0A917HCW6</accession>
<dbReference type="InterPro" id="IPR013094">
    <property type="entry name" value="AB_hydrolase_3"/>
</dbReference>
<dbReference type="Proteomes" id="UP000647241">
    <property type="component" value="Unassembled WGS sequence"/>
</dbReference>
<dbReference type="PANTHER" id="PTHR48081">
    <property type="entry name" value="AB HYDROLASE SUPERFAMILY PROTEIN C4A8.06C"/>
    <property type="match status" value="1"/>
</dbReference>
<name>A0A917HCW6_9BACT</name>
<organism evidence="5 6">
    <name type="scientific">Edaphobacter dinghuensis</name>
    <dbReference type="NCBI Taxonomy" id="1560005"/>
    <lineage>
        <taxon>Bacteria</taxon>
        <taxon>Pseudomonadati</taxon>
        <taxon>Acidobacteriota</taxon>
        <taxon>Terriglobia</taxon>
        <taxon>Terriglobales</taxon>
        <taxon>Acidobacteriaceae</taxon>
        <taxon>Edaphobacter</taxon>
    </lineage>
</organism>
<dbReference type="AlphaFoldDB" id="A0A917HCW6"/>
<reference evidence="5" key="1">
    <citation type="journal article" date="2014" name="Int. J. Syst. Evol. Microbiol.">
        <title>Complete genome sequence of Corynebacterium casei LMG S-19264T (=DSM 44701T), isolated from a smear-ripened cheese.</title>
        <authorList>
            <consortium name="US DOE Joint Genome Institute (JGI-PGF)"/>
            <person name="Walter F."/>
            <person name="Albersmeier A."/>
            <person name="Kalinowski J."/>
            <person name="Ruckert C."/>
        </authorList>
    </citation>
    <scope>NUCLEOTIDE SEQUENCE</scope>
    <source>
        <strain evidence="5">CGMCC 1.12997</strain>
    </source>
</reference>
<dbReference type="SUPFAM" id="SSF53474">
    <property type="entry name" value="alpha/beta-Hydrolases"/>
    <property type="match status" value="1"/>
</dbReference>
<dbReference type="InterPro" id="IPR050300">
    <property type="entry name" value="GDXG_lipolytic_enzyme"/>
</dbReference>
<comment type="similarity">
    <text evidence="1">Belongs to the 'GDXG' lipolytic enzyme family.</text>
</comment>
<reference evidence="5" key="2">
    <citation type="submission" date="2020-09" db="EMBL/GenBank/DDBJ databases">
        <authorList>
            <person name="Sun Q."/>
            <person name="Zhou Y."/>
        </authorList>
    </citation>
    <scope>NUCLEOTIDE SEQUENCE</scope>
    <source>
        <strain evidence="5">CGMCC 1.12997</strain>
    </source>
</reference>